<sequence length="150" mass="16469">MDSQTPLGPHRSSQIPIKSTLEPLNPSKIPPNPLQDLQHSLGSPEPLWIPSPGIPKPFPRHPRSTLSDPAISPRCPHVPPSLPQVRELCLLFTRGVDYHWQHMALLALQEVGVRGPGHGGGGPQRGWRVTLFPKDLQLAQRLRGLEVGSI</sequence>
<feature type="region of interest" description="Disordered" evidence="1">
    <location>
        <begin position="1"/>
        <end position="77"/>
    </location>
</feature>
<reference evidence="2" key="1">
    <citation type="submission" date="2020-10" db="EMBL/GenBank/DDBJ databases">
        <title>Catharus ustulatus (Swainson's thrush) genome, bCatUst1, primary haplotype v2.</title>
        <authorList>
            <person name="Delmore K."/>
            <person name="Vafadar M."/>
            <person name="Formenti G."/>
            <person name="Chow W."/>
            <person name="Pelan S."/>
            <person name="Howe K."/>
            <person name="Rhie A."/>
            <person name="Mountcastle J."/>
            <person name="Haase B."/>
            <person name="Fedrigo O."/>
            <person name="Jarvis E.D."/>
        </authorList>
    </citation>
    <scope>NUCLEOTIDE SEQUENCE [LARGE SCALE GENOMIC DNA]</scope>
</reference>
<feature type="compositionally biased region" description="Pro residues" evidence="1">
    <location>
        <begin position="47"/>
        <end position="57"/>
    </location>
</feature>
<reference evidence="2" key="3">
    <citation type="submission" date="2025-09" db="UniProtKB">
        <authorList>
            <consortium name="Ensembl"/>
        </authorList>
    </citation>
    <scope>IDENTIFICATION</scope>
</reference>
<proteinExistence type="predicted"/>
<reference evidence="2" key="2">
    <citation type="submission" date="2025-08" db="UniProtKB">
        <authorList>
            <consortium name="Ensembl"/>
        </authorList>
    </citation>
    <scope>IDENTIFICATION</scope>
</reference>
<dbReference type="Ensembl" id="ENSCUST00005010770.1">
    <property type="protein sequence ID" value="ENSCUSP00005010334.1"/>
    <property type="gene ID" value="ENSCUSG00005006603.1"/>
</dbReference>
<name>A0A8C3U7C7_CATUS</name>
<evidence type="ECO:0000313" key="2">
    <source>
        <dbReference type="Ensembl" id="ENSCUSP00005010334.1"/>
    </source>
</evidence>
<feature type="compositionally biased region" description="Polar residues" evidence="1">
    <location>
        <begin position="1"/>
        <end position="17"/>
    </location>
</feature>
<dbReference type="Proteomes" id="UP000694563">
    <property type="component" value="Chromosome 8"/>
</dbReference>
<accession>A0A8C3U7C7</accession>
<keyword evidence="3" id="KW-1185">Reference proteome</keyword>
<organism evidence="2 3">
    <name type="scientific">Catharus ustulatus</name>
    <name type="common">Russet-backed thrush</name>
    <name type="synonym">Hylocichla ustulatus</name>
    <dbReference type="NCBI Taxonomy" id="91951"/>
    <lineage>
        <taxon>Eukaryota</taxon>
        <taxon>Metazoa</taxon>
        <taxon>Chordata</taxon>
        <taxon>Craniata</taxon>
        <taxon>Vertebrata</taxon>
        <taxon>Euteleostomi</taxon>
        <taxon>Archelosauria</taxon>
        <taxon>Archosauria</taxon>
        <taxon>Dinosauria</taxon>
        <taxon>Saurischia</taxon>
        <taxon>Theropoda</taxon>
        <taxon>Coelurosauria</taxon>
        <taxon>Aves</taxon>
        <taxon>Neognathae</taxon>
        <taxon>Neoaves</taxon>
        <taxon>Telluraves</taxon>
        <taxon>Australaves</taxon>
        <taxon>Passeriformes</taxon>
        <taxon>Turdidae</taxon>
        <taxon>Catharus</taxon>
    </lineage>
</organism>
<evidence type="ECO:0000256" key="1">
    <source>
        <dbReference type="SAM" id="MobiDB-lite"/>
    </source>
</evidence>
<protein>
    <submittedName>
        <fullName evidence="2">Uncharacterized protein</fullName>
    </submittedName>
</protein>
<evidence type="ECO:0000313" key="3">
    <source>
        <dbReference type="Proteomes" id="UP000694563"/>
    </source>
</evidence>
<dbReference type="AlphaFoldDB" id="A0A8C3U7C7"/>